<dbReference type="Pfam" id="PF12704">
    <property type="entry name" value="MacB_PCD"/>
    <property type="match status" value="1"/>
</dbReference>
<keyword evidence="4 7" id="KW-0812">Transmembrane</keyword>
<evidence type="ECO:0000256" key="6">
    <source>
        <dbReference type="ARBA" id="ARBA00023136"/>
    </source>
</evidence>
<dbReference type="PANTHER" id="PTHR30489:SF0">
    <property type="entry name" value="LIPOPROTEIN-RELEASING SYSTEM TRANSMEMBRANE PROTEIN LOLE"/>
    <property type="match status" value="1"/>
</dbReference>
<dbReference type="InterPro" id="IPR051447">
    <property type="entry name" value="Lipoprotein-release_system"/>
</dbReference>
<comment type="caution">
    <text evidence="10">The sequence shown here is derived from an EMBL/GenBank/DDBJ whole genome shotgun (WGS) entry which is preliminary data.</text>
</comment>
<evidence type="ECO:0000259" key="9">
    <source>
        <dbReference type="Pfam" id="PF12704"/>
    </source>
</evidence>
<dbReference type="GO" id="GO:0098797">
    <property type="term" value="C:plasma membrane protein complex"/>
    <property type="evidence" value="ECO:0007669"/>
    <property type="project" value="TreeGrafter"/>
</dbReference>
<accession>A0A370DU16</accession>
<protein>
    <submittedName>
        <fullName evidence="10">ABC transporter permease</fullName>
    </submittedName>
</protein>
<proteinExistence type="inferred from homology"/>
<reference evidence="10 11" key="1">
    <citation type="journal article" date="2018" name="ISME J.">
        <title>Endosymbiont genomes yield clues of tubeworm success.</title>
        <authorList>
            <person name="Li Y."/>
            <person name="Liles M.R."/>
            <person name="Halanych K.M."/>
        </authorList>
    </citation>
    <scope>NUCLEOTIDE SEQUENCE [LARGE SCALE GENOMIC DNA]</scope>
    <source>
        <strain evidence="10">A1422</strain>
    </source>
</reference>
<evidence type="ECO:0000259" key="8">
    <source>
        <dbReference type="Pfam" id="PF02687"/>
    </source>
</evidence>
<organism evidence="10 11">
    <name type="scientific">endosymbiont of Lamellibrachia luymesi</name>
    <dbReference type="NCBI Taxonomy" id="2200907"/>
    <lineage>
        <taxon>Bacteria</taxon>
        <taxon>Pseudomonadati</taxon>
        <taxon>Pseudomonadota</taxon>
        <taxon>Gammaproteobacteria</taxon>
        <taxon>sulfur-oxidizing symbionts</taxon>
    </lineage>
</organism>
<dbReference type="Pfam" id="PF02687">
    <property type="entry name" value="FtsX"/>
    <property type="match status" value="1"/>
</dbReference>
<dbReference type="AlphaFoldDB" id="A0A370DU16"/>
<evidence type="ECO:0000313" key="10">
    <source>
        <dbReference type="EMBL" id="RDH88708.1"/>
    </source>
</evidence>
<evidence type="ECO:0000256" key="4">
    <source>
        <dbReference type="ARBA" id="ARBA00022692"/>
    </source>
</evidence>
<dbReference type="GO" id="GO:0044874">
    <property type="term" value="P:lipoprotein localization to outer membrane"/>
    <property type="evidence" value="ECO:0007669"/>
    <property type="project" value="TreeGrafter"/>
</dbReference>
<evidence type="ECO:0000256" key="1">
    <source>
        <dbReference type="ARBA" id="ARBA00004651"/>
    </source>
</evidence>
<feature type="transmembrane region" description="Helical" evidence="7">
    <location>
        <begin position="293"/>
        <end position="319"/>
    </location>
</feature>
<evidence type="ECO:0000256" key="7">
    <source>
        <dbReference type="SAM" id="Phobius"/>
    </source>
</evidence>
<sequence length="387" mass="42882">MLTVGAIAVGLSALIFLWSFNDGLHRNMLQNFQDAIIGSIQIHHEGFFERPELSRHLRNPDKIITAVEQAGVKRWSRRLEAFALAASDETTEGVMLIGMEADREPAITDLKKRISIGRFLQEDDEYACILGATTARNLKLDLGDPVVMIGYDRFGALVAEEFTLVGIITSGEMGLDRGMALTNIKSLQEMLDMPDGVTDIVLRTPEDRIQQLTDELIFALSDENVEVMPWSTMFPVMNEWIILHDGFLYLFLAVVLFIVLAGELNTMLLSMLERTREFGIFMAIGTERYEIGLMLVFEALFIGLAGTLLGIVFGSGIVLVTHSTGIDLSILLGSTSRFYVDSLVYPHLNLDHLGTTVGAILIASIIAGLYPAWKASRLQPVEAMRNI</sequence>
<dbReference type="EMBL" id="QFXD01000247">
    <property type="protein sequence ID" value="RDH88708.1"/>
    <property type="molecule type" value="Genomic_DNA"/>
</dbReference>
<evidence type="ECO:0000256" key="2">
    <source>
        <dbReference type="ARBA" id="ARBA00005236"/>
    </source>
</evidence>
<evidence type="ECO:0000256" key="3">
    <source>
        <dbReference type="ARBA" id="ARBA00022475"/>
    </source>
</evidence>
<feature type="domain" description="MacB-like periplasmic core" evidence="9">
    <location>
        <begin position="1"/>
        <end position="216"/>
    </location>
</feature>
<dbReference type="PANTHER" id="PTHR30489">
    <property type="entry name" value="LIPOPROTEIN-RELEASING SYSTEM TRANSMEMBRANE PROTEIN LOLE"/>
    <property type="match status" value="1"/>
</dbReference>
<gene>
    <name evidence="10" type="ORF">DIZ79_14515</name>
</gene>
<keyword evidence="5 7" id="KW-1133">Transmembrane helix</keyword>
<evidence type="ECO:0000256" key="5">
    <source>
        <dbReference type="ARBA" id="ARBA00022989"/>
    </source>
</evidence>
<feature type="transmembrane region" description="Helical" evidence="7">
    <location>
        <begin position="353"/>
        <end position="373"/>
    </location>
</feature>
<name>A0A370DU16_9GAMM</name>
<keyword evidence="6 7" id="KW-0472">Membrane</keyword>
<dbReference type="InterPro" id="IPR025857">
    <property type="entry name" value="MacB_PCD"/>
</dbReference>
<feature type="transmembrane region" description="Helical" evidence="7">
    <location>
        <begin position="247"/>
        <end position="272"/>
    </location>
</feature>
<evidence type="ECO:0000313" key="11">
    <source>
        <dbReference type="Proteomes" id="UP000255508"/>
    </source>
</evidence>
<dbReference type="InterPro" id="IPR003838">
    <property type="entry name" value="ABC3_permease_C"/>
</dbReference>
<comment type="subcellular location">
    <subcellularLocation>
        <location evidence="1">Cell membrane</location>
        <topology evidence="1">Multi-pass membrane protein</topology>
    </subcellularLocation>
</comment>
<comment type="similarity">
    <text evidence="2">Belongs to the ABC-4 integral membrane protein family. LolC/E subfamily.</text>
</comment>
<dbReference type="Proteomes" id="UP000255508">
    <property type="component" value="Unassembled WGS sequence"/>
</dbReference>
<keyword evidence="3" id="KW-1003">Cell membrane</keyword>
<feature type="domain" description="ABC3 transporter permease C-terminal" evidence="8">
    <location>
        <begin position="250"/>
        <end position="380"/>
    </location>
</feature>